<comment type="similarity">
    <text evidence="2 6">Belongs to the TMC family.</text>
</comment>
<proteinExistence type="inferred from homology"/>
<name>A0A6J2FQW1_ZALCA</name>
<evidence type="ECO:0000313" key="10">
    <source>
        <dbReference type="RefSeq" id="XP_027482324.1"/>
    </source>
</evidence>
<feature type="region of interest" description="Disordered" evidence="7">
    <location>
        <begin position="1"/>
        <end position="20"/>
    </location>
</feature>
<evidence type="ECO:0000259" key="8">
    <source>
        <dbReference type="Pfam" id="PF07810"/>
    </source>
</evidence>
<dbReference type="InterPro" id="IPR012496">
    <property type="entry name" value="TMC_dom"/>
</dbReference>
<feature type="transmembrane region" description="Helical" evidence="6">
    <location>
        <begin position="253"/>
        <end position="274"/>
    </location>
</feature>
<dbReference type="PANTHER" id="PTHR23302:SF39">
    <property type="entry name" value="TRANSMEMBRANE CHANNEL-LIKE PROTEIN 8"/>
    <property type="match status" value="1"/>
</dbReference>
<dbReference type="GeneID" id="113939854"/>
<dbReference type="CTD" id="147138"/>
<dbReference type="GO" id="GO:0008381">
    <property type="term" value="F:mechanosensitive monoatomic ion channel activity"/>
    <property type="evidence" value="ECO:0007669"/>
    <property type="project" value="TreeGrafter"/>
</dbReference>
<feature type="transmembrane region" description="Helical" evidence="6">
    <location>
        <begin position="286"/>
        <end position="315"/>
    </location>
</feature>
<dbReference type="InterPro" id="IPR038900">
    <property type="entry name" value="TMC"/>
</dbReference>
<protein>
    <recommendedName>
        <fullName evidence="6">Transmembrane channel-like protein</fullName>
    </recommendedName>
</protein>
<feature type="compositionally biased region" description="Pro residues" evidence="7">
    <location>
        <begin position="632"/>
        <end position="646"/>
    </location>
</feature>
<feature type="transmembrane region" description="Helical" evidence="6">
    <location>
        <begin position="381"/>
        <end position="401"/>
    </location>
</feature>
<evidence type="ECO:0000256" key="6">
    <source>
        <dbReference type="RuleBase" id="RU310713"/>
    </source>
</evidence>
<gene>
    <name evidence="10" type="primary">TMC8</name>
</gene>
<organism evidence="9 10">
    <name type="scientific">Zalophus californianus</name>
    <name type="common">California sealion</name>
    <dbReference type="NCBI Taxonomy" id="9704"/>
    <lineage>
        <taxon>Eukaryota</taxon>
        <taxon>Metazoa</taxon>
        <taxon>Chordata</taxon>
        <taxon>Craniata</taxon>
        <taxon>Vertebrata</taxon>
        <taxon>Euteleostomi</taxon>
        <taxon>Mammalia</taxon>
        <taxon>Eutheria</taxon>
        <taxon>Laurasiatheria</taxon>
        <taxon>Carnivora</taxon>
        <taxon>Caniformia</taxon>
        <taxon>Pinnipedia</taxon>
        <taxon>Otariidae</taxon>
        <taxon>Zalophus</taxon>
    </lineage>
</organism>
<keyword evidence="9" id="KW-1185">Reference proteome</keyword>
<evidence type="ECO:0000256" key="7">
    <source>
        <dbReference type="SAM" id="MobiDB-lite"/>
    </source>
</evidence>
<dbReference type="AlphaFoldDB" id="A0A6J2FQW1"/>
<keyword evidence="4 6" id="KW-1133">Transmembrane helix</keyword>
<evidence type="ECO:0000256" key="1">
    <source>
        <dbReference type="ARBA" id="ARBA00004141"/>
    </source>
</evidence>
<reference evidence="10" key="1">
    <citation type="submission" date="2025-08" db="UniProtKB">
        <authorList>
            <consortium name="RefSeq"/>
        </authorList>
    </citation>
    <scope>IDENTIFICATION</scope>
    <source>
        <tissue evidence="10">Blood</tissue>
    </source>
</reference>
<evidence type="ECO:0000256" key="3">
    <source>
        <dbReference type="ARBA" id="ARBA00022692"/>
    </source>
</evidence>
<feature type="compositionally biased region" description="Polar residues" evidence="7">
    <location>
        <begin position="1"/>
        <end position="12"/>
    </location>
</feature>
<evidence type="ECO:0000256" key="5">
    <source>
        <dbReference type="ARBA" id="ARBA00023136"/>
    </source>
</evidence>
<feature type="region of interest" description="Disordered" evidence="7">
    <location>
        <begin position="607"/>
        <end position="673"/>
    </location>
</feature>
<dbReference type="PANTHER" id="PTHR23302">
    <property type="entry name" value="TRANSMEMBRANE CHANNEL-RELATED"/>
    <property type="match status" value="1"/>
</dbReference>
<dbReference type="RefSeq" id="XP_027482324.1">
    <property type="nucleotide sequence ID" value="XM_027626523.2"/>
</dbReference>
<feature type="transmembrane region" description="Helical" evidence="6">
    <location>
        <begin position="484"/>
        <end position="505"/>
    </location>
</feature>
<feature type="transmembrane region" description="Helical" evidence="6">
    <location>
        <begin position="438"/>
        <end position="463"/>
    </location>
</feature>
<comment type="subcellular location">
    <subcellularLocation>
        <location evidence="1 6">Membrane</location>
        <topology evidence="1 6">Multi-pass membrane protein</topology>
    </subcellularLocation>
</comment>
<feature type="transmembrane region" description="Helical" evidence="6">
    <location>
        <begin position="157"/>
        <end position="175"/>
    </location>
</feature>
<feature type="domain" description="TMC" evidence="8">
    <location>
        <begin position="372"/>
        <end position="482"/>
    </location>
</feature>
<dbReference type="Pfam" id="PF07810">
    <property type="entry name" value="TMC"/>
    <property type="match status" value="1"/>
</dbReference>
<accession>A0A6J2FQW1</accession>
<keyword evidence="5 6" id="KW-0472">Membrane</keyword>
<evidence type="ECO:0000256" key="2">
    <source>
        <dbReference type="ARBA" id="ARBA00006510"/>
    </source>
</evidence>
<evidence type="ECO:0000313" key="9">
    <source>
        <dbReference type="Proteomes" id="UP000515165"/>
    </source>
</evidence>
<keyword evidence="3 6" id="KW-0812">Transmembrane</keyword>
<evidence type="ECO:0000256" key="4">
    <source>
        <dbReference type="ARBA" id="ARBA00022989"/>
    </source>
</evidence>
<feature type="transmembrane region" description="Helical" evidence="6">
    <location>
        <begin position="544"/>
        <end position="569"/>
    </location>
</feature>
<sequence length="673" mass="76088">MLRQWSVQSSQALVEPEPEPGVEELWEQEMERLRSSQALVQELPYAMVDKRLIRQLREPEGVKTSCWQRWRSRRQTAARRLGEAAQRLARGFGLWEGALYEIGALQCPGSLQPRTGVPRFHNRLWNVLTGRAFTNTYLFYGAYRAGPESSSSYSIRLAYLLSPLACLLLCFFGILRRMVKGLPQRLFLGQDYKSPVSVKVFSSWDFCIQGQEAATIKKHEISNEFKVELEERRRLLLVQQETRTQRACHLLTYLRVNVLIGLLVVGAISAIFWATKYSQDNKEESLFVLLQYLPPGVIALVNFLGPLLFVFLIQLENYPPNTEVNLALIWCVVLKLASLGMFSFSLGQTVLCLGRNKTSCVSYGYNACDYQCWENAVGEELYKLSIFNFLLTVAFAFFVSLPRRLLVERFSGPFWAWLDREEFLVPKNVLDIVAGQTITWMGLFYCPLLPLLNSVFIFLTFYIKKYTLLRNSKASPRRFRASSSTFFFQLVLILGLLLAVTPLGYVVSSIHSSWDCGLFTNYSAPWQVVPELVALRLPPPGQRVLHYLGSHAFSFPFLILLSLVLTVCVSQSQANARAIQGLRKQLVWQVQEKWHLVEDLSRLLPAPGSGGSVGPESPHSRASRPRSFCPGFPCPGSPGPRAPRPEPCLEDPARPGGAPVPAPRFRFPSGSEL</sequence>
<dbReference type="Proteomes" id="UP000515165">
    <property type="component" value="Chromosome 16"/>
</dbReference>
<dbReference type="GO" id="GO:0005886">
    <property type="term" value="C:plasma membrane"/>
    <property type="evidence" value="ECO:0007669"/>
    <property type="project" value="InterPro"/>
</dbReference>